<evidence type="ECO:0000313" key="1">
    <source>
        <dbReference type="EMBL" id="BAJ62741.1"/>
    </source>
</evidence>
<dbReference type="RefSeq" id="WP_013559135.1">
    <property type="nucleotide sequence ID" value="NC_014960.1"/>
</dbReference>
<dbReference type="InParanoid" id="E8N2D5"/>
<dbReference type="KEGG" id="atm:ANT_07070"/>
<organism evidence="1 2">
    <name type="scientific">Anaerolinea thermophila (strain DSM 14523 / JCM 11388 / NBRC 100420 / UNI-1)</name>
    <dbReference type="NCBI Taxonomy" id="926569"/>
    <lineage>
        <taxon>Bacteria</taxon>
        <taxon>Bacillati</taxon>
        <taxon>Chloroflexota</taxon>
        <taxon>Anaerolineae</taxon>
        <taxon>Anaerolineales</taxon>
        <taxon>Anaerolineaceae</taxon>
        <taxon>Anaerolinea</taxon>
    </lineage>
</organism>
<sequence length="50" mass="5856">MNRLANLGFVEWQKITFVDSNEEITYQAPILTQKGYDQVNSGKYMNQQKD</sequence>
<gene>
    <name evidence="1" type="ordered locus">ANT_07070</name>
</gene>
<protein>
    <submittedName>
        <fullName evidence="1">Uncharacterized protein</fullName>
    </submittedName>
</protein>
<dbReference type="EMBL" id="AP012029">
    <property type="protein sequence ID" value="BAJ62741.1"/>
    <property type="molecule type" value="Genomic_DNA"/>
</dbReference>
<reference evidence="1 2" key="1">
    <citation type="submission" date="2010-12" db="EMBL/GenBank/DDBJ databases">
        <title>Whole genome sequence of Anaerolinea thermophila UNI-1.</title>
        <authorList>
            <person name="Narita-Yamada S."/>
            <person name="Kishi E."/>
            <person name="Watanabe Y."/>
            <person name="Takasaki K."/>
            <person name="Ankai A."/>
            <person name="Oguchi A."/>
            <person name="Fukui S."/>
            <person name="Takahashi M."/>
            <person name="Yashiro I."/>
            <person name="Hosoyama A."/>
            <person name="Sekiguchi Y."/>
            <person name="Hanada S."/>
            <person name="Fujita N."/>
        </authorList>
    </citation>
    <scope>NUCLEOTIDE SEQUENCE [LARGE SCALE GENOMIC DNA]</scope>
    <source>
        <strain evidence="2">DSM 14523 / JCM 11388 / NBRC 100420 / UNI-1</strain>
    </source>
</reference>
<keyword evidence="2" id="KW-1185">Reference proteome</keyword>
<proteinExistence type="predicted"/>
<name>E8N2D5_ANATU</name>
<dbReference type="Proteomes" id="UP000008922">
    <property type="component" value="Chromosome"/>
</dbReference>
<dbReference type="AlphaFoldDB" id="E8N2D5"/>
<evidence type="ECO:0000313" key="2">
    <source>
        <dbReference type="Proteomes" id="UP000008922"/>
    </source>
</evidence>
<accession>E8N2D5</accession>
<dbReference type="HOGENOM" id="CLU_3113959_0_0_0"/>